<comment type="caution">
    <text evidence="2">The sequence shown here is derived from an EMBL/GenBank/DDBJ whole genome shotgun (WGS) entry which is preliminary data.</text>
</comment>
<evidence type="ECO:0000313" key="2">
    <source>
        <dbReference type="EMBL" id="TWT87335.1"/>
    </source>
</evidence>
<protein>
    <submittedName>
        <fullName evidence="2">Uncharacterized protein</fullName>
    </submittedName>
</protein>
<feature type="compositionally biased region" description="Polar residues" evidence="1">
    <location>
        <begin position="15"/>
        <end position="27"/>
    </location>
</feature>
<evidence type="ECO:0000313" key="3">
    <source>
        <dbReference type="Proteomes" id="UP000315440"/>
    </source>
</evidence>
<gene>
    <name evidence="2" type="ORF">Mal64_28730</name>
</gene>
<dbReference type="EMBL" id="SJPQ01000003">
    <property type="protein sequence ID" value="TWT87335.1"/>
    <property type="molecule type" value="Genomic_DNA"/>
</dbReference>
<name>A0A5C5ZJP5_9BACT</name>
<organism evidence="2 3">
    <name type="scientific">Pseudobythopirellula maris</name>
    <dbReference type="NCBI Taxonomy" id="2527991"/>
    <lineage>
        <taxon>Bacteria</taxon>
        <taxon>Pseudomonadati</taxon>
        <taxon>Planctomycetota</taxon>
        <taxon>Planctomycetia</taxon>
        <taxon>Pirellulales</taxon>
        <taxon>Lacipirellulaceae</taxon>
        <taxon>Pseudobythopirellula</taxon>
    </lineage>
</organism>
<proteinExistence type="predicted"/>
<evidence type="ECO:0000256" key="1">
    <source>
        <dbReference type="SAM" id="MobiDB-lite"/>
    </source>
</evidence>
<accession>A0A5C5ZJP5</accession>
<feature type="region of interest" description="Disordered" evidence="1">
    <location>
        <begin position="1"/>
        <end position="27"/>
    </location>
</feature>
<dbReference type="AlphaFoldDB" id="A0A5C5ZJP5"/>
<reference evidence="2 3" key="1">
    <citation type="submission" date="2019-02" db="EMBL/GenBank/DDBJ databases">
        <title>Deep-cultivation of Planctomycetes and their phenomic and genomic characterization uncovers novel biology.</title>
        <authorList>
            <person name="Wiegand S."/>
            <person name="Jogler M."/>
            <person name="Boedeker C."/>
            <person name="Pinto D."/>
            <person name="Vollmers J."/>
            <person name="Rivas-Marin E."/>
            <person name="Kohn T."/>
            <person name="Peeters S.H."/>
            <person name="Heuer A."/>
            <person name="Rast P."/>
            <person name="Oberbeckmann S."/>
            <person name="Bunk B."/>
            <person name="Jeske O."/>
            <person name="Meyerdierks A."/>
            <person name="Storesund J.E."/>
            <person name="Kallscheuer N."/>
            <person name="Luecker S."/>
            <person name="Lage O.M."/>
            <person name="Pohl T."/>
            <person name="Merkel B.J."/>
            <person name="Hornburger P."/>
            <person name="Mueller R.-W."/>
            <person name="Bruemmer F."/>
            <person name="Labrenz M."/>
            <person name="Spormann A.M."/>
            <person name="Op Den Camp H."/>
            <person name="Overmann J."/>
            <person name="Amann R."/>
            <person name="Jetten M.S.M."/>
            <person name="Mascher T."/>
            <person name="Medema M.H."/>
            <person name="Devos D.P."/>
            <person name="Kaster A.-K."/>
            <person name="Ovreas L."/>
            <person name="Rohde M."/>
            <person name="Galperin M.Y."/>
            <person name="Jogler C."/>
        </authorList>
    </citation>
    <scope>NUCLEOTIDE SEQUENCE [LARGE SCALE GENOMIC DNA]</scope>
    <source>
        <strain evidence="2 3">Mal64</strain>
    </source>
</reference>
<sequence length="156" mass="17332">MADKHPSMAPLFSQVDVTTGSQPHTSMNPVEEQGELLREMLTAQDRTNELLEELVGAFSAQNKQRSAELGQWKKANPELSRNCREAAETLSQVQVEYLDRLTEDVRDSQDELVYGDFLINEFVDRYGPRLAHLNGVIQVLAQLGSGASPSATQQDS</sequence>
<dbReference type="Proteomes" id="UP000315440">
    <property type="component" value="Unassembled WGS sequence"/>
</dbReference>
<keyword evidence="3" id="KW-1185">Reference proteome</keyword>
<dbReference type="OrthoDB" id="282552at2"/>